<name>A0A813FMF6_POLGL</name>
<feature type="non-terminal residue" evidence="1">
    <location>
        <position position="1"/>
    </location>
</feature>
<organism evidence="1 2">
    <name type="scientific">Polarella glacialis</name>
    <name type="common">Dinoflagellate</name>
    <dbReference type="NCBI Taxonomy" id="89957"/>
    <lineage>
        <taxon>Eukaryota</taxon>
        <taxon>Sar</taxon>
        <taxon>Alveolata</taxon>
        <taxon>Dinophyceae</taxon>
        <taxon>Suessiales</taxon>
        <taxon>Suessiaceae</taxon>
        <taxon>Polarella</taxon>
    </lineage>
</organism>
<sequence>MSDANATEVRDEGARNGVGREDQIACGMLFRELWSSHPNGFPVPKGCFYLHYQRAYHIVFDPKNGLAESSEYQIVFNVETFPVTDESFWDTNSVARVTSLDDIVLRRQFAVEVGVCYLRPDRVPAPARNGSSAIRFAPGGGFSIIGLEGTQAASTYIDLSSGPNFESIAFEIIGAADAPIRKGQRLRMALFPLTAWHLWGGCEISCLYADQTQGLTCGGKIDVATCSTSAVCAHSGAYQNMADLSLPLTMSPVSNLTGPLRLVLSQLALPPGGFFPGRVGLELRSATGEGSDWAWSQGLLLYAPPTLAFGGVVGSQVGDGNERPFRGDFSNILYVRLQLGANLRSQPVVENGNFTAGLELKLPNGYTCTEVSTAPDDLKIFGSDIPQGRGGLPNASTMSSFGPWELISQHCRFELAPWTTIFAGSAIFLRIVVNNPVSVLQMSDPVNTWRVSVHSFGELTAPSAAVRPPASPLLGGGLYSSNAAVQGKLSANLVPMLFMPGNNLNALQVFFITEQDSGARSQLQLLGPASEPFDFGKRCQLSPLDENYYVDVSPHQSTFPLPGMTRQITCNGLQSADRPSRYYGAVLQLSGRLRAGLQYGFAIRVGNPSPEPTAAMGDNSWSLLTLTEFQEQIDGTTSPAPMNPQQAELSSFGLFKHQPALLDPLTSPVLQLASRYPSSSGGGSVYIAIGGIQFPSTASCVLRVIAPALFVWSYLRREFMYTPSDLAPYLPNSGKLPDGSMLVQENLPVGYMPAPLVQPLNELISEQEGSFKGSVRYGLAGRARVPDVPTTGSADAFFLLCGASEKRLGNRHMAIRLPAPKIAALVDAMVGYTSNIAGASNRLTFGIRTATDLATTGALAVRGPVGFVSPPNCSVLATDDSLNNRTKAVRAQLLAYEALVELQAVQETALGTDAPIVALLASQASSALTVLKAQVASLWKDRAAARALPLDMGCFWSPEDPLRGPFLELTIQVGFPNLDVDARLSAFARLHAPEVFPAEKRGQTWLLAGRYQFLIAVTNPPSPRSNSEVSASTSSSSSASLGLAPSGCGFEQCWGFSTFASPYSLRLAADHGASAAGFAVVVQMPEARLLALGPEQRLATGRNDRPTESNQLVFSFSLGKVYPEGAAAVGRGLLIYQRLVLRGPVGYEFPEDCSVITSQDAVFGRPDLWPGVNSTLANWTSEAAVVTSCLGKRNSAYIELVGQTGLQPGMNYSFRIDIQANPEVVPMWNRWTLEFFGQRPPPLQNGRASPPSHAESAEPFLGFGLWTFSDIVLQPRTVERSSGDRADTAGGVMVSEIKFLWVGFNDVPPGGRLRLQAPARFVWLGMSGTNLSSKFLCDIQLLERPDSLLAAAMDAMSMGSLGISFWRRLPVSCSIHPTFAGVLLLQLPDPGVTVRKGIQYALVASIVNPAVEISQPGVFEFASAQSVGNSSAAAVESSQTLPRPGLENLLLLDVVDVSGFAITKGVGSMVVTTGSGGYEVPGEQEWVIRISVSFVEPVFAGDVLRFRAPPGYGLSLTAVEGSSSATGTALLAALLKKACIKVRNRSKPGARPDQDLRCFSGLFCALPLVGHSMGPGSHVQLSRLDRPCGGLPGRDVDSRRSIAETSATGDGTLTEYNLGFDLALNEFRVCYCHGEDGCDSDSRFCQDAGVLTVADLCAKANCAPAPGPCLTRCDPRTGQCVADSDELLEAPDGATCSTGGNTTGRCEAGLCVATGLSTPSTSYGGTPCTSCAQVPASCRFDKFECVGRKLVWTVGHQGFTRLQLVYLEVSAMHPPAVPPEDNDFALTHERGRQVRGTRVVEAYGIRPQFRQVSVLLVGRLRAGGSLSELELRASFSQNQRADSKDLEETVQSTLSLRGNLSWTLDKLTKGKKPNKPTGGCGGAWFLAVAKSRADIAAFIRLLPAAWHKMGVKKPLPKVADDRWVPWAQPIVQLKSMRAPAPALRTVIPAKLITRAAFMKVNMKASVMYKVKKKAMKKVLKKAIMKLEKKHAKEKHFALGSSLLLRPVPILGPLAAAAAGGDAHLGYPPSNGTLRRVQGDTLEIEAEIRPGPGMLFILRIYDVRLPPEGGPGLFDVLSYKGTELKDSAYDVAAFRTPAYVDVSQAALLNQYKRDTSGQFRVEASYGNRLGEWAQLQFRLGFSAEVPAPFRLRLTAESWRSSPLSAQVEEQLLDGTSRSVAAPSSAEADLQSDGSAATLDLAVSTSFVSKRLGTYFLTVDVFAPESEKCLCWLAGACQLCRTDWTIEALIDGFPMPVATNDGLFVGFPLVSEVSWAVFAARTPPQATLDLTFRFTQTGAVPATVVIITAPLGYEFPYVCFSADFQNATAVPGLPVFTKCTGRLNVAMLSLDEQGLYRATIVRLSLVTPRATPTDNRWYLEGRQLAGNTQVSWGATIGLISESMQQVSVDYAAFQTLRTVFLLRVTSQVGTPIGGSMVFLPPAGYVLL</sequence>
<dbReference type="OrthoDB" id="416754at2759"/>
<comment type="caution">
    <text evidence="1">The sequence shown here is derived from an EMBL/GenBank/DDBJ whole genome shotgun (WGS) entry which is preliminary data.</text>
</comment>
<dbReference type="EMBL" id="CAJNNV010025454">
    <property type="protein sequence ID" value="CAE8614604.1"/>
    <property type="molecule type" value="Genomic_DNA"/>
</dbReference>
<dbReference type="Proteomes" id="UP000654075">
    <property type="component" value="Unassembled WGS sequence"/>
</dbReference>
<reference evidence="1" key="1">
    <citation type="submission" date="2021-02" db="EMBL/GenBank/DDBJ databases">
        <authorList>
            <person name="Dougan E. K."/>
            <person name="Rhodes N."/>
            <person name="Thang M."/>
            <person name="Chan C."/>
        </authorList>
    </citation>
    <scope>NUCLEOTIDE SEQUENCE</scope>
</reference>
<keyword evidence="2" id="KW-1185">Reference proteome</keyword>
<gene>
    <name evidence="1" type="ORF">PGLA1383_LOCUS32327</name>
</gene>
<evidence type="ECO:0000313" key="2">
    <source>
        <dbReference type="Proteomes" id="UP000654075"/>
    </source>
</evidence>
<evidence type="ECO:0000313" key="1">
    <source>
        <dbReference type="EMBL" id="CAE8614604.1"/>
    </source>
</evidence>
<accession>A0A813FMF6</accession>
<proteinExistence type="predicted"/>
<protein>
    <submittedName>
        <fullName evidence="1">Uncharacterized protein</fullName>
    </submittedName>
</protein>